<name>A0AAN8JQV5_PATCE</name>
<keyword evidence="1" id="KW-0472">Membrane</keyword>
<dbReference type="Pfam" id="PF00685">
    <property type="entry name" value="Sulfotransfer_1"/>
    <property type="match status" value="1"/>
</dbReference>
<proteinExistence type="predicted"/>
<dbReference type="PANTHER" id="PTHR10704">
    <property type="entry name" value="CARBOHYDRATE SULFOTRANSFERASE"/>
    <property type="match status" value="1"/>
</dbReference>
<keyword evidence="1" id="KW-0812">Transmembrane</keyword>
<dbReference type="Gene3D" id="3.40.50.300">
    <property type="entry name" value="P-loop containing nucleotide triphosphate hydrolases"/>
    <property type="match status" value="1"/>
</dbReference>
<evidence type="ECO:0000313" key="4">
    <source>
        <dbReference type="Proteomes" id="UP001347796"/>
    </source>
</evidence>
<dbReference type="GO" id="GO:0006044">
    <property type="term" value="P:N-acetylglucosamine metabolic process"/>
    <property type="evidence" value="ECO:0007669"/>
    <property type="project" value="TreeGrafter"/>
</dbReference>
<reference evidence="3 4" key="1">
    <citation type="submission" date="2024-01" db="EMBL/GenBank/DDBJ databases">
        <title>The genome of the rayed Mediterranean limpet Patella caerulea (Linnaeus, 1758).</title>
        <authorList>
            <person name="Anh-Thu Weber A."/>
            <person name="Halstead-Nussloch G."/>
        </authorList>
    </citation>
    <scope>NUCLEOTIDE SEQUENCE [LARGE SCALE GENOMIC DNA]</scope>
    <source>
        <strain evidence="3">AATW-2023a</strain>
        <tissue evidence="3">Whole specimen</tissue>
    </source>
</reference>
<keyword evidence="4" id="KW-1185">Reference proteome</keyword>
<keyword evidence="1" id="KW-1133">Transmembrane helix</keyword>
<dbReference type="InterPro" id="IPR000863">
    <property type="entry name" value="Sulfotransferase_dom"/>
</dbReference>
<evidence type="ECO:0000256" key="1">
    <source>
        <dbReference type="SAM" id="Phobius"/>
    </source>
</evidence>
<sequence length="413" mass="47581">MSYKAFVKYICIKCGSVRTGYRVKRSVYLMVSAFTLISLIYFNNNSAMGSRARPTTGSGSKLWQLLRSLESVVGVTQIQVRDDRKRVILVTYPRSGSTFTADVIQANSDVFYIFEPLYPTLVEHTGKDLLITDNGIKKRIQRNMTSYIAEVKKVMEAFLNCDSSLFELPLHVFKSPLLKVRNDTSPLFECSDKIKEYNRTLISNCVEKYIKLCEKKKVILVKTIRYPSEILYNQMKNDPNLYVVYLMRDPRGIISSQMSNFKNFAWKNINRASKEICSLMENDIQVMEDLHNLYPDRVKLLRYESIAFDPLGGTTDIYKFLELNLTKNVTNFVKNHTQSNATSCSVGCTVRKNSKSVPYKWRVHAHFKYMQNIDRSCGNVYAKMCYVPVGNINQLKNKSFSLMKLCQKYGANI</sequence>
<feature type="domain" description="Sulfotransferase" evidence="2">
    <location>
        <begin position="85"/>
        <end position="381"/>
    </location>
</feature>
<dbReference type="SUPFAM" id="SSF52540">
    <property type="entry name" value="P-loop containing nucleoside triphosphate hydrolases"/>
    <property type="match status" value="1"/>
</dbReference>
<dbReference type="AlphaFoldDB" id="A0AAN8JQV5"/>
<evidence type="ECO:0000259" key="2">
    <source>
        <dbReference type="Pfam" id="PF00685"/>
    </source>
</evidence>
<comment type="caution">
    <text evidence="3">The sequence shown here is derived from an EMBL/GenBank/DDBJ whole genome shotgun (WGS) entry which is preliminary data.</text>
</comment>
<dbReference type="GO" id="GO:0001517">
    <property type="term" value="F:N-acetylglucosamine 6-O-sulfotransferase activity"/>
    <property type="evidence" value="ECO:0007669"/>
    <property type="project" value="TreeGrafter"/>
</dbReference>
<evidence type="ECO:0000313" key="3">
    <source>
        <dbReference type="EMBL" id="KAK6183092.1"/>
    </source>
</evidence>
<dbReference type="Proteomes" id="UP001347796">
    <property type="component" value="Unassembled WGS sequence"/>
</dbReference>
<dbReference type="InterPro" id="IPR027417">
    <property type="entry name" value="P-loop_NTPase"/>
</dbReference>
<dbReference type="PANTHER" id="PTHR10704:SF71">
    <property type="entry name" value="CARBOHYDRATE SULFOTRANSFERASE 1-LIKE"/>
    <property type="match status" value="1"/>
</dbReference>
<feature type="transmembrane region" description="Helical" evidence="1">
    <location>
        <begin position="26"/>
        <end position="43"/>
    </location>
</feature>
<accession>A0AAN8JQV5</accession>
<protein>
    <recommendedName>
        <fullName evidence="2">Sulfotransferase domain-containing protein</fullName>
    </recommendedName>
</protein>
<dbReference type="InterPro" id="IPR051135">
    <property type="entry name" value="Gal/GlcNAc/GalNAc_ST"/>
</dbReference>
<organism evidence="3 4">
    <name type="scientific">Patella caerulea</name>
    <name type="common">Rayed Mediterranean limpet</name>
    <dbReference type="NCBI Taxonomy" id="87958"/>
    <lineage>
        <taxon>Eukaryota</taxon>
        <taxon>Metazoa</taxon>
        <taxon>Spiralia</taxon>
        <taxon>Lophotrochozoa</taxon>
        <taxon>Mollusca</taxon>
        <taxon>Gastropoda</taxon>
        <taxon>Patellogastropoda</taxon>
        <taxon>Patelloidea</taxon>
        <taxon>Patellidae</taxon>
        <taxon>Patella</taxon>
    </lineage>
</organism>
<gene>
    <name evidence="3" type="ORF">SNE40_010638</name>
</gene>
<dbReference type="GO" id="GO:0006790">
    <property type="term" value="P:sulfur compound metabolic process"/>
    <property type="evidence" value="ECO:0007669"/>
    <property type="project" value="TreeGrafter"/>
</dbReference>
<dbReference type="EMBL" id="JAZGQO010000007">
    <property type="protein sequence ID" value="KAK6183092.1"/>
    <property type="molecule type" value="Genomic_DNA"/>
</dbReference>